<dbReference type="PATRIC" id="fig|224013.5.peg.1029"/>
<organism evidence="2 3">
    <name type="scientific">Nostoc piscinale CENA21</name>
    <dbReference type="NCBI Taxonomy" id="224013"/>
    <lineage>
        <taxon>Bacteria</taxon>
        <taxon>Bacillati</taxon>
        <taxon>Cyanobacteriota</taxon>
        <taxon>Cyanophyceae</taxon>
        <taxon>Nostocales</taxon>
        <taxon>Nostocaceae</taxon>
        <taxon>Nostoc</taxon>
    </lineage>
</organism>
<dbReference type="STRING" id="224013.ACX27_04290"/>
<feature type="coiled-coil region" evidence="1">
    <location>
        <begin position="400"/>
        <end position="465"/>
    </location>
</feature>
<accession>A0A0M4SIH2</accession>
<feature type="coiled-coil region" evidence="1">
    <location>
        <begin position="255"/>
        <end position="282"/>
    </location>
</feature>
<dbReference type="OrthoDB" id="25139at1162"/>
<dbReference type="Proteomes" id="UP000062645">
    <property type="component" value="Chromosome"/>
</dbReference>
<dbReference type="EMBL" id="CP012036">
    <property type="protein sequence ID" value="ALF52248.1"/>
    <property type="molecule type" value="Genomic_DNA"/>
</dbReference>
<proteinExistence type="predicted"/>
<name>A0A0M4SIH2_9NOSO</name>
<evidence type="ECO:0000256" key="1">
    <source>
        <dbReference type="SAM" id="Coils"/>
    </source>
</evidence>
<dbReference type="RefSeq" id="WP_062288910.1">
    <property type="nucleotide sequence ID" value="NZ_CP012036.1"/>
</dbReference>
<evidence type="ECO:0000313" key="2">
    <source>
        <dbReference type="EMBL" id="ALF52248.1"/>
    </source>
</evidence>
<reference evidence="3" key="1">
    <citation type="submission" date="2015-07" db="EMBL/GenBank/DDBJ databases">
        <title>Genome Of Nitrogen-Fixing Cyanobacterium Nostoc piscinale CENA21 From Solimoes/Amazon River Floodplain Sediments And Comparative Genomics To Uncover Biosynthetic Natural Products Potential.</title>
        <authorList>
            <person name="Leao T.F."/>
            <person name="Leao P.N."/>
            <person name="Guimaraes P.I."/>
            <person name="de Melo A.G.C."/>
            <person name="Ramos R.T.J."/>
            <person name="Silva A."/>
            <person name="Fiore M.F."/>
            <person name="Schneider M.P.C."/>
        </authorList>
    </citation>
    <scope>NUCLEOTIDE SEQUENCE [LARGE SCALE GENOMIC DNA]</scope>
    <source>
        <strain evidence="3">CENA21</strain>
    </source>
</reference>
<keyword evidence="3" id="KW-1185">Reference proteome</keyword>
<dbReference type="KEGG" id="npz:ACX27_04290"/>
<dbReference type="AlphaFoldDB" id="A0A0M4SIH2"/>
<evidence type="ECO:0000313" key="3">
    <source>
        <dbReference type="Proteomes" id="UP000062645"/>
    </source>
</evidence>
<gene>
    <name evidence="2" type="ORF">ACX27_04290</name>
</gene>
<protein>
    <submittedName>
        <fullName evidence="2">Uncharacterized protein</fullName>
    </submittedName>
</protein>
<reference evidence="2 3" key="2">
    <citation type="journal article" date="2016" name="Genome Announc.">
        <title>Draft Genome Sequence of the N2-Fixing Cyanobacterium Nostoc piscinale CENA21, Isolated from the Brazilian Amazon Floodplain.</title>
        <authorList>
            <person name="Leao T."/>
            <person name="Guimaraes P.I."/>
            <person name="de Melo A.G."/>
            <person name="Ramos R.T."/>
            <person name="Leao P.N."/>
            <person name="Silva A."/>
            <person name="Fiore M.F."/>
            <person name="Schneider M.P."/>
        </authorList>
    </citation>
    <scope>NUCLEOTIDE SEQUENCE [LARGE SCALE GENOMIC DNA]</scope>
    <source>
        <strain evidence="2 3">CENA21</strain>
    </source>
</reference>
<keyword evidence="1" id="KW-0175">Coiled coil</keyword>
<sequence length="769" mass="84086">MADKKVAINVQLKLDSEEFSRKVEGLSGSFSPIEVPIKLQKINTGIGPVKVKADLDSGVLSASLKTAFGAVTANLGEDIGDKVSRSIEKIKPSAFSGIVGAIASPFQRIATGALEGIGREMSAKLGQGLAKGVEKQVAPVIGSFDLLGEKLITTAAPRLGNTIGGKLAKSLFDKEFIKQAQSEFRQFLGSTVGEADALIANQSQKARVKQSQQANLNLARRELGTQLAEFVATTPQRQQQVKQLRAQDTQLATQQQSAQERVTNAQSAIASKRQELAQKQELILKKLASQGTKIDDTLRKQVAKQVQSAPQTVQELAKLEIEYAKSSQSLTAIVSQRKNIQTKINQLGTPISPIVKQLELLGVNQSEIAAIREQISKTNSSFDQIVSNLNNSVNENISDIQNLRKDIAYYKQQLQSLVTDYNFQLNFVSSKEEQKQLLQQVIQQRNEIIGQIQQAEKDIASAVAKVKGRQVLRQDTRTKQATRVSEIEQGYTAAQVKLVRQAMGGRQGGKVQGTGDVIFPDAFAQESRRDLPNVYRQIVEQVAKLSNVKISESNIPSLGTDARVPVGGAAYDKTSNKVLLDKAAYEQISKGVVDKQLVENVAHELRHALQFEFGKNIKGTGVNLLQPSQQEAAKLSPRINESVAAVVAQGKGKIGDRGKEVARKTEADAYTFADRYAQEIYNFVTGVTTPSLKAKLFEKQRQLKTTREKSQEQLFLDLTEENKAALEQLTGKQLTAIARSSGISGYSNKKSCRLTTNTFTANQPRRFSV</sequence>